<evidence type="ECO:0000313" key="2">
    <source>
        <dbReference type="RefSeq" id="XP_042638334.1"/>
    </source>
</evidence>
<organism evidence="1 2">
    <name type="scientific">Orycteropus afer afer</name>
    <dbReference type="NCBI Taxonomy" id="1230840"/>
    <lineage>
        <taxon>Eukaryota</taxon>
        <taxon>Metazoa</taxon>
        <taxon>Chordata</taxon>
        <taxon>Craniata</taxon>
        <taxon>Vertebrata</taxon>
        <taxon>Euteleostomi</taxon>
        <taxon>Mammalia</taxon>
        <taxon>Eutheria</taxon>
        <taxon>Afrotheria</taxon>
        <taxon>Tubulidentata</taxon>
        <taxon>Orycteropodidae</taxon>
        <taxon>Orycteropus</taxon>
    </lineage>
</organism>
<evidence type="ECO:0000313" key="1">
    <source>
        <dbReference type="Proteomes" id="UP000694850"/>
    </source>
</evidence>
<dbReference type="RefSeq" id="XP_042638334.1">
    <property type="nucleotide sequence ID" value="XM_042782400.1"/>
</dbReference>
<accession>A0AC54ZBD0</accession>
<protein>
    <submittedName>
        <fullName evidence="2">Cadherin-6</fullName>
    </submittedName>
</protein>
<name>A0AC54ZBD0_ORYAF</name>
<reference evidence="2" key="1">
    <citation type="submission" date="2025-08" db="UniProtKB">
        <authorList>
            <consortium name="RefSeq"/>
        </authorList>
    </citation>
    <scope>IDENTIFICATION</scope>
</reference>
<sequence>MRTYRYFLLLFWVGQPYPTFSTPVSKRTSGLPAKKRTLELSGNSRNELNRSKRSWMWNQFFLLEEYTGSDYQYVGKLHSDQDRGDGSLKYILSGDGAGDLFIINENTGDIQATKRLDREEKPVYILRAQAVNRRTGRPVEPESEFIIKIHDINDNEPIFTKEVYTATVPEMSDVGIIKTALLNMDRENREQYQVVIQAKDMGGQMGGLSGTTTVNITLTDVNDNPPRFPQSTYQFKTPESSPPGTPIGRIKASDADVGENAEIEYSITEGEGLDMFDVITDQDTQEGIITVKKLLDFEKKKVYNLKVEASNPHVEPRFLYLGPFKDSATVRITVEDVDEPPIFSKLAYILQIREDAQINTTLGSVIAQDPDAARNPVRYSVDRHTDMDRIFNIDSGNGSIFTSKLLDRETLLWHNITVIATEINNPKQSSRVPLYIKVLDVNDNAPEFAEFYETFVCEKAKADQLIQTLRAIDKDDPYSGHQFSFSLAPEAASGSNFTIQDNKDNTAGILTRKNGYNRQEMSTYFLPVVISDNDYPVQSSTGTVTVRVCACDPNGNMQSCHAEALIHPTGLSTGALVAILLCIVILLVTVVLFAALRRQRKKEPLIISKEDIRDNIVSYNDEGGGEEDTQAFDIGTLRNPEAIEDNKLRRDIVPEALFLPRRTPTARDNTDVRDFINQRLKENDTDPTAPPYDSLATYAYEGTGSVADSLSSLESVTMDGDQDYDYLSDWGPRFKKLADMYGGVDSDKDS</sequence>
<gene>
    <name evidence="2" type="primary">LOC103206170</name>
</gene>
<dbReference type="Proteomes" id="UP000694850">
    <property type="component" value="Unplaced"/>
</dbReference>
<keyword evidence="1" id="KW-1185">Reference proteome</keyword>
<proteinExistence type="predicted"/>